<dbReference type="Pfam" id="PF04222">
    <property type="entry name" value="DUF416"/>
    <property type="match status" value="1"/>
</dbReference>
<evidence type="ECO:0000313" key="2">
    <source>
        <dbReference type="Proteomes" id="UP000547058"/>
    </source>
</evidence>
<organism evidence="1 2">
    <name type="scientific">Stenotrophomonas tumulicola</name>
    <dbReference type="NCBI Taxonomy" id="1685415"/>
    <lineage>
        <taxon>Bacteria</taxon>
        <taxon>Pseudomonadati</taxon>
        <taxon>Pseudomonadota</taxon>
        <taxon>Gammaproteobacteria</taxon>
        <taxon>Lysobacterales</taxon>
        <taxon>Lysobacteraceae</taxon>
        <taxon>Stenotrophomonas</taxon>
    </lineage>
</organism>
<dbReference type="Gene3D" id="1.20.1590.10">
    <property type="entry name" value="YP_001051499.1 domain like"/>
    <property type="match status" value="1"/>
</dbReference>
<accession>A0A7W3IJ93</accession>
<reference evidence="1 2" key="1">
    <citation type="submission" date="2020-08" db="EMBL/GenBank/DDBJ databases">
        <title>Stenotrophomonas tumulicola JCM 30961.</title>
        <authorList>
            <person name="Deng Y."/>
        </authorList>
    </citation>
    <scope>NUCLEOTIDE SEQUENCE [LARGE SCALE GENOMIC DNA]</scope>
    <source>
        <strain evidence="1 2">JCM 30961</strain>
    </source>
</reference>
<dbReference type="Proteomes" id="UP000547058">
    <property type="component" value="Unassembled WGS sequence"/>
</dbReference>
<gene>
    <name evidence="1" type="ORF">H4O11_11420</name>
</gene>
<proteinExistence type="predicted"/>
<sequence>MESFDETRLLLATEGMPDWKRVAFMAYCCERMLPNYRSFQIDSGYGDLAPMRNALDAVWEWIASNNLPLELVALASACEQQAPDTAEFSSIYTSAALDAATATAATLEALVGAAAKNLIEVATYARDTIDLFVQEVEELDPNAPDLERRIIEHPLMQSELRTQRESLVMLKDAHEERGKVGIDLRARWSKIEQGSLPPLAV</sequence>
<name>A0A7W3IJ93_9GAMM</name>
<dbReference type="AlphaFoldDB" id="A0A7W3IJ93"/>
<keyword evidence="2" id="KW-1185">Reference proteome</keyword>
<comment type="caution">
    <text evidence="1">The sequence shown here is derived from an EMBL/GenBank/DDBJ whole genome shotgun (WGS) entry which is preliminary data.</text>
</comment>
<dbReference type="InterPro" id="IPR023381">
    <property type="entry name" value="YP001051499.1-like_dom_sf"/>
</dbReference>
<dbReference type="RefSeq" id="WP_182339555.1">
    <property type="nucleotide sequence ID" value="NZ_JACGXS010000005.1"/>
</dbReference>
<evidence type="ECO:0000313" key="1">
    <source>
        <dbReference type="EMBL" id="MBA8682414.1"/>
    </source>
</evidence>
<protein>
    <submittedName>
        <fullName evidence="1">DUF416 family protein</fullName>
    </submittedName>
</protein>
<dbReference type="InterPro" id="IPR007338">
    <property type="entry name" value="DUF416"/>
</dbReference>
<dbReference type="EMBL" id="JACGXS010000005">
    <property type="protein sequence ID" value="MBA8682414.1"/>
    <property type="molecule type" value="Genomic_DNA"/>
</dbReference>